<dbReference type="AlphaFoldDB" id="A0A8S9MAJ9"/>
<reference evidence="1" key="1">
    <citation type="submission" date="2019-12" db="EMBL/GenBank/DDBJ databases">
        <title>Genome sequencing and annotation of Brassica cretica.</title>
        <authorList>
            <person name="Studholme D.J."/>
            <person name="Sarris P.F."/>
        </authorList>
    </citation>
    <scope>NUCLEOTIDE SEQUENCE</scope>
    <source>
        <strain evidence="1">PFS-102/07</strain>
        <tissue evidence="1">Leaf</tissue>
    </source>
</reference>
<proteinExistence type="predicted"/>
<dbReference type="EMBL" id="QGKY02000089">
    <property type="protein sequence ID" value="KAF2614941.1"/>
    <property type="molecule type" value="Genomic_DNA"/>
</dbReference>
<organism evidence="1">
    <name type="scientific">Brassica cretica</name>
    <name type="common">Mustard</name>
    <dbReference type="NCBI Taxonomy" id="69181"/>
    <lineage>
        <taxon>Eukaryota</taxon>
        <taxon>Viridiplantae</taxon>
        <taxon>Streptophyta</taxon>
        <taxon>Embryophyta</taxon>
        <taxon>Tracheophyta</taxon>
        <taxon>Spermatophyta</taxon>
        <taxon>Magnoliopsida</taxon>
        <taxon>eudicotyledons</taxon>
        <taxon>Gunneridae</taxon>
        <taxon>Pentapetalae</taxon>
        <taxon>rosids</taxon>
        <taxon>malvids</taxon>
        <taxon>Brassicales</taxon>
        <taxon>Brassicaceae</taxon>
        <taxon>Brassiceae</taxon>
        <taxon>Brassica</taxon>
    </lineage>
</organism>
<comment type="caution">
    <text evidence="1">The sequence shown here is derived from an EMBL/GenBank/DDBJ whole genome shotgun (WGS) entry which is preliminary data.</text>
</comment>
<accession>A0A8S9MAJ9</accession>
<gene>
    <name evidence="1" type="ORF">F2Q70_00012401</name>
</gene>
<sequence>MQHMVDTHAVKAMDLYLSPIFLVCDLWVTLKSLDGVSVEEKQRRSRMNVIGHS</sequence>
<name>A0A8S9MAJ9_BRACR</name>
<protein>
    <submittedName>
        <fullName evidence="1">Uncharacterized protein</fullName>
    </submittedName>
</protein>
<evidence type="ECO:0000313" key="1">
    <source>
        <dbReference type="EMBL" id="KAF2614941.1"/>
    </source>
</evidence>